<dbReference type="InterPro" id="IPR017927">
    <property type="entry name" value="FAD-bd_FR_type"/>
</dbReference>
<protein>
    <submittedName>
        <fullName evidence="3">FAD-binding 9 siderophore-interacting domain-containing protein</fullName>
    </submittedName>
</protein>
<dbReference type="InterPro" id="IPR039261">
    <property type="entry name" value="FNR_nucleotide-bd"/>
</dbReference>
<dbReference type="PATRIC" id="fig|1239307.3.peg.2540"/>
<dbReference type="InterPro" id="IPR017938">
    <property type="entry name" value="Riboflavin_synthase-like_b-brl"/>
</dbReference>
<dbReference type="InterPro" id="IPR007037">
    <property type="entry name" value="SIP_rossman_dom"/>
</dbReference>
<dbReference type="Gene3D" id="3.40.50.80">
    <property type="entry name" value="Nucleotide-binding domain of ferredoxin-NADP reductase (FNR) module"/>
    <property type="match status" value="1"/>
</dbReference>
<evidence type="ECO:0000259" key="2">
    <source>
        <dbReference type="PROSITE" id="PS51384"/>
    </source>
</evidence>
<proteinExistence type="inferred from homology"/>
<dbReference type="Pfam" id="PF08021">
    <property type="entry name" value="FAD_binding_9"/>
    <property type="match status" value="1"/>
</dbReference>
<dbReference type="InterPro" id="IPR039374">
    <property type="entry name" value="SIP_fam"/>
</dbReference>
<name>W0HUA2_9GAMM</name>
<evidence type="ECO:0000256" key="1">
    <source>
        <dbReference type="ARBA" id="ARBA00035644"/>
    </source>
</evidence>
<reference evidence="3 4" key="1">
    <citation type="journal article" date="2014" name="Genome Biol. Evol.">
        <title>Genome degeneration and adaptation in a nascent stage of symbiosis.</title>
        <authorList>
            <person name="Oakeson K.F."/>
            <person name="Gil R."/>
            <person name="Clayton A.L."/>
            <person name="Dunn D.M."/>
            <person name="von Niederhausern A.C."/>
            <person name="Hamil C."/>
            <person name="Aoyagi A."/>
            <person name="Duval B."/>
            <person name="Baca A."/>
            <person name="Silva F.J."/>
            <person name="Vallier A."/>
            <person name="Jackson D.G."/>
            <person name="Latorre A."/>
            <person name="Weiss R.B."/>
            <person name="Heddi A."/>
            <person name="Moya A."/>
            <person name="Dale C."/>
        </authorList>
    </citation>
    <scope>NUCLEOTIDE SEQUENCE [LARGE SCALE GENOMIC DNA]</scope>
    <source>
        <strain evidence="3 4">HS1</strain>
    </source>
</reference>
<dbReference type="AlphaFoldDB" id="W0HUA2"/>
<dbReference type="PANTHER" id="PTHR30157">
    <property type="entry name" value="FERRIC REDUCTASE, NADPH-DEPENDENT"/>
    <property type="match status" value="1"/>
</dbReference>
<organism evidence="3 4">
    <name type="scientific">Sodalis praecaptivus</name>
    <dbReference type="NCBI Taxonomy" id="1239307"/>
    <lineage>
        <taxon>Bacteria</taxon>
        <taxon>Pseudomonadati</taxon>
        <taxon>Pseudomonadota</taxon>
        <taxon>Gammaproteobacteria</taxon>
        <taxon>Enterobacterales</taxon>
        <taxon>Bruguierivoracaceae</taxon>
        <taxon>Sodalis</taxon>
    </lineage>
</organism>
<dbReference type="Pfam" id="PF04954">
    <property type="entry name" value="SIP"/>
    <property type="match status" value="1"/>
</dbReference>
<sequence length="300" mass="33367">MSSGPSSYKIFDVTLKERYAITPSLQRCVFYGEDVTAMARHAPDQRIKVVLPLASGEPPALEDNGEWYPSWLALPAERRPPLRTYTLRNVRPEQGEVDIEFVMHGDNGPASRWVSQARAGDRLQLIAPNAAFNGHSGGFEWLPPDAVRQVLLVADETALPAALGILESLAQLPTPPQVQAFFEVPLSADFHNLDHYAFATVHWLAREHSHQPYGQALLAALQTRLVIPADAPRTQDEAAQAILRPELEQMWESAAPAHSAFYGWIACESSGVKAIRRYLIHTCGLQRETLSLMAYWCHGR</sequence>
<dbReference type="KEGG" id="sod:Sant_2294"/>
<evidence type="ECO:0000313" key="3">
    <source>
        <dbReference type="EMBL" id="AHF77339.1"/>
    </source>
</evidence>
<evidence type="ECO:0000313" key="4">
    <source>
        <dbReference type="Proteomes" id="UP000019028"/>
    </source>
</evidence>
<dbReference type="PANTHER" id="PTHR30157:SF0">
    <property type="entry name" value="NADPH-DEPENDENT FERRIC-CHELATE REDUCTASE"/>
    <property type="match status" value="1"/>
</dbReference>
<dbReference type="Gene3D" id="2.40.30.10">
    <property type="entry name" value="Translation factors"/>
    <property type="match status" value="1"/>
</dbReference>
<dbReference type="HOGENOM" id="CLU_040923_2_0_6"/>
<gene>
    <name evidence="3" type="ORF">Sant_2294</name>
</gene>
<dbReference type="CDD" id="cd06193">
    <property type="entry name" value="siderophore_interacting"/>
    <property type="match status" value="1"/>
</dbReference>
<dbReference type="GO" id="GO:0016491">
    <property type="term" value="F:oxidoreductase activity"/>
    <property type="evidence" value="ECO:0007669"/>
    <property type="project" value="InterPro"/>
</dbReference>
<dbReference type="RefSeq" id="WP_025422476.1">
    <property type="nucleotide sequence ID" value="NZ_CP006569.1"/>
</dbReference>
<dbReference type="EMBL" id="CP006569">
    <property type="protein sequence ID" value="AHF77339.1"/>
    <property type="molecule type" value="Genomic_DNA"/>
</dbReference>
<keyword evidence="4" id="KW-1185">Reference proteome</keyword>
<dbReference type="PROSITE" id="PS51384">
    <property type="entry name" value="FAD_FR"/>
    <property type="match status" value="1"/>
</dbReference>
<dbReference type="InterPro" id="IPR013113">
    <property type="entry name" value="SIP_FAD-bd"/>
</dbReference>
<accession>W0HUA2</accession>
<feature type="domain" description="FAD-binding FR-type" evidence="2">
    <location>
        <begin position="8"/>
        <end position="135"/>
    </location>
</feature>
<comment type="similarity">
    <text evidence="1">Belongs to the SIP oxidoreductase family.</text>
</comment>
<dbReference type="Proteomes" id="UP000019028">
    <property type="component" value="Chromosome"/>
</dbReference>
<dbReference type="SUPFAM" id="SSF63380">
    <property type="entry name" value="Riboflavin synthase domain-like"/>
    <property type="match status" value="1"/>
</dbReference>